<dbReference type="AlphaFoldDB" id="A0A238W8J8"/>
<reference evidence="1 2" key="1">
    <citation type="submission" date="2017-06" db="EMBL/GenBank/DDBJ databases">
        <authorList>
            <person name="Kim H.J."/>
            <person name="Triplett B.A."/>
        </authorList>
    </citation>
    <scope>NUCLEOTIDE SEQUENCE [LARGE SCALE GENOMIC DNA]</scope>
    <source>
        <strain evidence="1 2">DSM 44272</strain>
    </source>
</reference>
<sequence>WISKHRRCVRDYETLPEHAEAMVYIAMIMTMTRRLAR</sequence>
<gene>
    <name evidence="1" type="ORF">SAMN06272737_106201</name>
</gene>
<evidence type="ECO:0000313" key="1">
    <source>
        <dbReference type="EMBL" id="SNR42614.1"/>
    </source>
</evidence>
<evidence type="ECO:0008006" key="3">
    <source>
        <dbReference type="Google" id="ProtNLM"/>
    </source>
</evidence>
<name>A0A238W8J8_9ACTN</name>
<organism evidence="1 2">
    <name type="scientific">Blastococcus mobilis</name>
    <dbReference type="NCBI Taxonomy" id="1938746"/>
    <lineage>
        <taxon>Bacteria</taxon>
        <taxon>Bacillati</taxon>
        <taxon>Actinomycetota</taxon>
        <taxon>Actinomycetes</taxon>
        <taxon>Geodermatophilales</taxon>
        <taxon>Geodermatophilaceae</taxon>
        <taxon>Blastococcus</taxon>
    </lineage>
</organism>
<proteinExistence type="predicted"/>
<dbReference type="Proteomes" id="UP000198403">
    <property type="component" value="Unassembled WGS sequence"/>
</dbReference>
<keyword evidence="2" id="KW-1185">Reference proteome</keyword>
<protein>
    <recommendedName>
        <fullName evidence="3">Transposase DDE domain-containing protein</fullName>
    </recommendedName>
</protein>
<feature type="non-terminal residue" evidence="1">
    <location>
        <position position="1"/>
    </location>
</feature>
<accession>A0A238W8J8</accession>
<dbReference type="EMBL" id="FZNO01000006">
    <property type="protein sequence ID" value="SNR42614.1"/>
    <property type="molecule type" value="Genomic_DNA"/>
</dbReference>
<evidence type="ECO:0000313" key="2">
    <source>
        <dbReference type="Proteomes" id="UP000198403"/>
    </source>
</evidence>